<dbReference type="EMBL" id="CAJOBS010000589">
    <property type="protein sequence ID" value="CAF4607609.1"/>
    <property type="molecule type" value="Genomic_DNA"/>
</dbReference>
<dbReference type="EMBL" id="CAJNXB010004447">
    <property type="protein sequence ID" value="CAF3376402.1"/>
    <property type="molecule type" value="Genomic_DNA"/>
</dbReference>
<keyword evidence="13" id="KW-1185">Reference proteome</keyword>
<name>A0A818DR91_9BILA</name>
<sequence>MTSWQNILDNLPTGAGRPAAQNNNNNNKYISESPHRISNDVIHNNESRPRSRQNRERQLVFLPRKRNVVPKFNLLGLKPTEDCQPYNLGFFQPHGLVEDETVWKKSLRDLAMSLGFITQNEIDRIQKPATLSNFYGPPSTTGSLRTSGPSTSAGPTPRFNEPLPPPSRGERLFAKGYAKPSWYYKVDDHEREAWMLQVLCQILGTEDIALVQTWLASSHKAERDLARQLIVRALDGLGEGDRFRTILPSLDVDMDTLNNFVNGIAVPQIPVDGVFRPTLKRPKRRGQLRSLDENKPVHNTRTEEELMAEFSSPTLAVMQTTPNTSIGPGDTARLRTPFLPPIPARWMMHNDGSFRTPPPKKAASESDLSRSAAWENSSYPTNVSSVFS</sequence>
<dbReference type="OrthoDB" id="9982103at2759"/>
<dbReference type="Proteomes" id="UP000663872">
    <property type="component" value="Unassembled WGS sequence"/>
</dbReference>
<dbReference type="EMBL" id="CAJOBQ010001210">
    <property type="protein sequence ID" value="CAF4466536.1"/>
    <property type="molecule type" value="Genomic_DNA"/>
</dbReference>
<dbReference type="GO" id="GO:0003779">
    <property type="term" value="F:actin binding"/>
    <property type="evidence" value="ECO:0007669"/>
    <property type="project" value="InterPro"/>
</dbReference>
<dbReference type="Proteomes" id="UP000663838">
    <property type="component" value="Unassembled WGS sequence"/>
</dbReference>
<dbReference type="Proteomes" id="UP000663873">
    <property type="component" value="Unassembled WGS sequence"/>
</dbReference>
<protein>
    <submittedName>
        <fullName evidence="4">Uncharacterized protein</fullName>
    </submittedName>
</protein>
<evidence type="ECO:0000313" key="7">
    <source>
        <dbReference type="EMBL" id="CAF4161193.1"/>
    </source>
</evidence>
<proteinExistence type="predicted"/>
<evidence type="ECO:0000313" key="11">
    <source>
        <dbReference type="EMBL" id="CAF4827833.1"/>
    </source>
</evidence>
<feature type="region of interest" description="Disordered" evidence="1">
    <location>
        <begin position="349"/>
        <end position="388"/>
    </location>
</feature>
<dbReference type="EMBL" id="CAJNYT010000865">
    <property type="protein sequence ID" value="CAF3379494.1"/>
    <property type="molecule type" value="Genomic_DNA"/>
</dbReference>
<dbReference type="EMBL" id="CAJOBP010000320">
    <property type="protein sequence ID" value="CAF4161193.1"/>
    <property type="molecule type" value="Genomic_DNA"/>
</dbReference>
<dbReference type="Pfam" id="PF15256">
    <property type="entry name" value="SPATIAL"/>
    <property type="match status" value="1"/>
</dbReference>
<feature type="region of interest" description="Disordered" evidence="1">
    <location>
        <begin position="1"/>
        <end position="56"/>
    </location>
</feature>
<evidence type="ECO:0000313" key="6">
    <source>
        <dbReference type="EMBL" id="CAF3551348.1"/>
    </source>
</evidence>
<dbReference type="Proteomes" id="UP000663851">
    <property type="component" value="Unassembled WGS sequence"/>
</dbReference>
<dbReference type="EMBL" id="CAJOBO010000985">
    <property type="protein sequence ID" value="CAF4321444.1"/>
    <property type="molecule type" value="Genomic_DNA"/>
</dbReference>
<comment type="caution">
    <text evidence="4">The sequence shown here is derived from an EMBL/GenBank/DDBJ whole genome shotgun (WGS) entry which is preliminary data.</text>
</comment>
<evidence type="ECO:0000313" key="9">
    <source>
        <dbReference type="EMBL" id="CAF4466536.1"/>
    </source>
</evidence>
<reference evidence="4" key="1">
    <citation type="submission" date="2021-02" db="EMBL/GenBank/DDBJ databases">
        <authorList>
            <person name="Nowell W R."/>
        </authorList>
    </citation>
    <scope>NUCLEOTIDE SEQUENCE</scope>
</reference>
<dbReference type="Proteomes" id="UP000663833">
    <property type="component" value="Unassembled WGS sequence"/>
</dbReference>
<evidence type="ECO:0000313" key="4">
    <source>
        <dbReference type="EMBL" id="CAF3451904.1"/>
    </source>
</evidence>
<feature type="region of interest" description="Disordered" evidence="1">
    <location>
        <begin position="133"/>
        <end position="167"/>
    </location>
</feature>
<evidence type="ECO:0000313" key="10">
    <source>
        <dbReference type="EMBL" id="CAF4607609.1"/>
    </source>
</evidence>
<feature type="compositionally biased region" description="Basic and acidic residues" evidence="1">
    <location>
        <begin position="33"/>
        <end position="56"/>
    </location>
</feature>
<dbReference type="EMBL" id="CAJNYU010002424">
    <property type="protein sequence ID" value="CAF3551348.1"/>
    <property type="molecule type" value="Genomic_DNA"/>
</dbReference>
<organism evidence="4 12">
    <name type="scientific">Rotaria socialis</name>
    <dbReference type="NCBI Taxonomy" id="392032"/>
    <lineage>
        <taxon>Eukaryota</taxon>
        <taxon>Metazoa</taxon>
        <taxon>Spiralia</taxon>
        <taxon>Gnathifera</taxon>
        <taxon>Rotifera</taxon>
        <taxon>Eurotatoria</taxon>
        <taxon>Bdelloidea</taxon>
        <taxon>Philodinida</taxon>
        <taxon>Philodinidae</taxon>
        <taxon>Rotaria</taxon>
    </lineage>
</organism>
<dbReference type="InterPro" id="IPR037394">
    <property type="entry name" value="TBATA-like"/>
</dbReference>
<evidence type="ECO:0000313" key="13">
    <source>
        <dbReference type="Proteomes" id="UP000663873"/>
    </source>
</evidence>
<dbReference type="AlphaFoldDB" id="A0A818DR91"/>
<gene>
    <name evidence="6" type="ORF">FME351_LOCUS19494</name>
    <name evidence="3" type="ORF">GRG538_LOCUS8060</name>
    <name evidence="8" type="ORF">HFQ381_LOCUS14841</name>
    <name evidence="4" type="ORF">KIK155_LOCUS12448</name>
    <name evidence="5" type="ORF">LUA448_LOCUS24584</name>
    <name evidence="11" type="ORF">QYT958_LOCUS25487</name>
    <name evidence="2" type="ORF">TIS948_LOCUS25532</name>
    <name evidence="10" type="ORF">TOA249_LOCUS11048</name>
    <name evidence="9" type="ORF">TSG867_LOCUS18274</name>
    <name evidence="7" type="ORF">UJA718_LOCUS4076</name>
</gene>
<evidence type="ECO:0000313" key="2">
    <source>
        <dbReference type="EMBL" id="CAF3376402.1"/>
    </source>
</evidence>
<dbReference type="PROSITE" id="PS00414">
    <property type="entry name" value="PROFILIN"/>
    <property type="match status" value="1"/>
</dbReference>
<dbReference type="Proteomes" id="UP000663865">
    <property type="component" value="Unassembled WGS sequence"/>
</dbReference>
<dbReference type="EMBL" id="CAJOBR010005761">
    <property type="protein sequence ID" value="CAF4827833.1"/>
    <property type="molecule type" value="Genomic_DNA"/>
</dbReference>
<dbReference type="EMBL" id="CAJNYD010003257">
    <property type="protein sequence ID" value="CAF3489801.1"/>
    <property type="molecule type" value="Genomic_DNA"/>
</dbReference>
<dbReference type="Proteomes" id="UP000663869">
    <property type="component" value="Unassembled WGS sequence"/>
</dbReference>
<evidence type="ECO:0000313" key="8">
    <source>
        <dbReference type="EMBL" id="CAF4321444.1"/>
    </source>
</evidence>
<evidence type="ECO:0000313" key="12">
    <source>
        <dbReference type="Proteomes" id="UP000663865"/>
    </source>
</evidence>
<evidence type="ECO:0000313" key="3">
    <source>
        <dbReference type="EMBL" id="CAF3379494.1"/>
    </source>
</evidence>
<dbReference type="Proteomes" id="UP000663848">
    <property type="component" value="Unassembled WGS sequence"/>
</dbReference>
<dbReference type="InterPro" id="IPR027310">
    <property type="entry name" value="Profilin_CS"/>
</dbReference>
<dbReference type="Proteomes" id="UP000663862">
    <property type="component" value="Unassembled WGS sequence"/>
</dbReference>
<evidence type="ECO:0000256" key="1">
    <source>
        <dbReference type="SAM" id="MobiDB-lite"/>
    </source>
</evidence>
<dbReference type="Proteomes" id="UP000663825">
    <property type="component" value="Unassembled WGS sequence"/>
</dbReference>
<accession>A0A818DR91</accession>
<feature type="compositionally biased region" description="Polar residues" evidence="1">
    <location>
        <begin position="374"/>
        <end position="388"/>
    </location>
</feature>
<evidence type="ECO:0000313" key="5">
    <source>
        <dbReference type="EMBL" id="CAF3489801.1"/>
    </source>
</evidence>
<dbReference type="EMBL" id="CAJNYV010002038">
    <property type="protein sequence ID" value="CAF3451904.1"/>
    <property type="molecule type" value="Genomic_DNA"/>
</dbReference>
<feature type="compositionally biased region" description="Polar residues" evidence="1">
    <location>
        <begin position="133"/>
        <end position="154"/>
    </location>
</feature>